<feature type="zinc finger region" description="C3H1-type" evidence="5">
    <location>
        <begin position="55"/>
        <end position="83"/>
    </location>
</feature>
<keyword evidence="2 5" id="KW-0863">Zinc-finger</keyword>
<dbReference type="InterPro" id="IPR050974">
    <property type="entry name" value="Plant_ZF_CCCH"/>
</dbReference>
<sequence>MPDNWHSQSNAASISSTGPVDNIEEGMWKLEIESKEGHKEEEKEDGGQSKQYPDRPGEPDCGYYLRTGLCGYGSNCRFNHPPLPVKTAQNRSELPQREGQPDCGYYLKTGTCKYGSTCKYHHPLERRSVEQVPLNSLGLPMRQEEKPCPYYMRTYTCKFGPTCKFNHPQPASIETALPASGPAAVGTMGSILPSAGIPYVGALPAWSLTRSSYLPSSRFPNPQAYMPLVFPPLQGSIGPQTWNDYMGNQNPISASGLMGTNFMYNTAKNQGELVASGQIDLLAMTLSQLPERPDHPECRYFMNTGSCKYGSNCKFHHPKERFAQLATSSLGPHGLPLRPGEDVCTYFSAYGLCKYGPTCKFNHPFPGFYSSYYIGMSPIPMFDQSFFPNPRNSVISYSSEASQSKSSKITDWIQKPENVEDRNNHHTPEAKVIEESPEPVDNAAPNSSELPRDQQE</sequence>
<feature type="region of interest" description="Disordered" evidence="6">
    <location>
        <begin position="406"/>
        <end position="456"/>
    </location>
</feature>
<dbReference type="GO" id="GO:0003729">
    <property type="term" value="F:mRNA binding"/>
    <property type="evidence" value="ECO:0007669"/>
    <property type="project" value="TreeGrafter"/>
</dbReference>
<feature type="zinc finger region" description="C3H1-type" evidence="5">
    <location>
        <begin position="338"/>
        <end position="366"/>
    </location>
</feature>
<feature type="region of interest" description="Disordered" evidence="6">
    <location>
        <begin position="1"/>
        <end position="57"/>
    </location>
</feature>
<feature type="domain" description="C3H1-type" evidence="7">
    <location>
        <begin position="97"/>
        <end position="125"/>
    </location>
</feature>
<evidence type="ECO:0000256" key="3">
    <source>
        <dbReference type="ARBA" id="ARBA00022833"/>
    </source>
</evidence>
<dbReference type="SUPFAM" id="SSF90229">
    <property type="entry name" value="CCCH zinc finger"/>
    <property type="match status" value="5"/>
</dbReference>
<evidence type="ECO:0000259" key="7">
    <source>
        <dbReference type="PROSITE" id="PS50103"/>
    </source>
</evidence>
<proteinExistence type="predicted"/>
<dbReference type="PANTHER" id="PTHR12506:SF50">
    <property type="entry name" value="ZINC FINGER CCCH DOMAIN-CONTAINING PROTEIN 26"/>
    <property type="match status" value="1"/>
</dbReference>
<feature type="compositionally biased region" description="Basic and acidic residues" evidence="6">
    <location>
        <begin position="417"/>
        <end position="434"/>
    </location>
</feature>
<dbReference type="GO" id="GO:0003677">
    <property type="term" value="F:DNA binding"/>
    <property type="evidence" value="ECO:0007669"/>
    <property type="project" value="UniProtKB-KW"/>
</dbReference>
<keyword evidence="1 5" id="KW-0479">Metal-binding</keyword>
<dbReference type="GO" id="GO:0008270">
    <property type="term" value="F:zinc ion binding"/>
    <property type="evidence" value="ECO:0007669"/>
    <property type="project" value="UniProtKB-KW"/>
</dbReference>
<evidence type="ECO:0000256" key="5">
    <source>
        <dbReference type="PROSITE-ProRule" id="PRU00723"/>
    </source>
</evidence>
<dbReference type="PROSITE" id="PS50103">
    <property type="entry name" value="ZF_C3H1"/>
    <property type="match status" value="5"/>
</dbReference>
<feature type="zinc finger region" description="C3H1-type" evidence="5">
    <location>
        <begin position="142"/>
        <end position="170"/>
    </location>
</feature>
<dbReference type="PANTHER" id="PTHR12506">
    <property type="entry name" value="PROTEIN PHOSPHATASE RELATED"/>
    <property type="match status" value="1"/>
</dbReference>
<evidence type="ECO:0000256" key="6">
    <source>
        <dbReference type="SAM" id="MobiDB-lite"/>
    </source>
</evidence>
<keyword evidence="3 5" id="KW-0862">Zinc</keyword>
<feature type="domain" description="C3H1-type" evidence="7">
    <location>
        <begin position="338"/>
        <end position="366"/>
    </location>
</feature>
<feature type="domain" description="C3H1-type" evidence="7">
    <location>
        <begin position="142"/>
        <end position="170"/>
    </location>
</feature>
<dbReference type="InterPro" id="IPR036855">
    <property type="entry name" value="Znf_CCCH_sf"/>
</dbReference>
<feature type="zinc finger region" description="C3H1-type" evidence="5">
    <location>
        <begin position="97"/>
        <end position="125"/>
    </location>
</feature>
<name>A0A7C8ZIC9_OPUST</name>
<feature type="domain" description="C3H1-type" evidence="7">
    <location>
        <begin position="292"/>
        <end position="320"/>
    </location>
</feature>
<dbReference type="Gene3D" id="4.10.1000.10">
    <property type="entry name" value="Zinc finger, CCCH-type"/>
    <property type="match status" value="1"/>
</dbReference>
<organism evidence="8">
    <name type="scientific">Opuntia streptacantha</name>
    <name type="common">Prickly pear cactus</name>
    <name type="synonym">Opuntia cardona</name>
    <dbReference type="NCBI Taxonomy" id="393608"/>
    <lineage>
        <taxon>Eukaryota</taxon>
        <taxon>Viridiplantae</taxon>
        <taxon>Streptophyta</taxon>
        <taxon>Embryophyta</taxon>
        <taxon>Tracheophyta</taxon>
        <taxon>Spermatophyta</taxon>
        <taxon>Magnoliopsida</taxon>
        <taxon>eudicotyledons</taxon>
        <taxon>Gunneridae</taxon>
        <taxon>Pentapetalae</taxon>
        <taxon>Caryophyllales</taxon>
        <taxon>Cactineae</taxon>
        <taxon>Cactaceae</taxon>
        <taxon>Opuntioideae</taxon>
        <taxon>Opuntia</taxon>
    </lineage>
</organism>
<dbReference type="Pfam" id="PF00642">
    <property type="entry name" value="zf-CCCH"/>
    <property type="match status" value="5"/>
</dbReference>
<protein>
    <recommendedName>
        <fullName evidence="7">C3H1-type domain-containing protein</fullName>
    </recommendedName>
</protein>
<keyword evidence="4" id="KW-0238">DNA-binding</keyword>
<reference evidence="8" key="2">
    <citation type="submission" date="2020-07" db="EMBL/GenBank/DDBJ databases">
        <authorList>
            <person name="Vera ALvarez R."/>
            <person name="Arias-Moreno D.M."/>
            <person name="Jimenez-Jacinto V."/>
            <person name="Jimenez-Bremont J.F."/>
            <person name="Swaminathan K."/>
            <person name="Moose S.P."/>
            <person name="Guerrero-Gonzalez M.L."/>
            <person name="Marino-Ramirez L."/>
            <person name="Landsman D."/>
            <person name="Rodriguez-Kessler M."/>
            <person name="Delgado-Sanchez P."/>
        </authorList>
    </citation>
    <scope>NUCLEOTIDE SEQUENCE</scope>
    <source>
        <tissue evidence="8">Cladode</tissue>
    </source>
</reference>
<feature type="domain" description="C3H1-type" evidence="7">
    <location>
        <begin position="55"/>
        <end position="83"/>
    </location>
</feature>
<evidence type="ECO:0000256" key="1">
    <source>
        <dbReference type="ARBA" id="ARBA00022723"/>
    </source>
</evidence>
<feature type="compositionally biased region" description="Basic and acidic residues" evidence="6">
    <location>
        <begin position="26"/>
        <end position="57"/>
    </location>
</feature>
<dbReference type="Gene3D" id="2.30.30.1190">
    <property type="match status" value="2"/>
</dbReference>
<reference evidence="8" key="1">
    <citation type="journal article" date="2013" name="J. Plant Res.">
        <title>Effect of fungi and light on seed germination of three Opuntia species from semiarid lands of central Mexico.</title>
        <authorList>
            <person name="Delgado-Sanchez P."/>
            <person name="Jimenez-Bremont J.F."/>
            <person name="Guerrero-Gonzalez Mde L."/>
            <person name="Flores J."/>
        </authorList>
    </citation>
    <scope>NUCLEOTIDE SEQUENCE</scope>
    <source>
        <tissue evidence="8">Cladode</tissue>
    </source>
</reference>
<dbReference type="InterPro" id="IPR000571">
    <property type="entry name" value="Znf_CCCH"/>
</dbReference>
<feature type="zinc finger region" description="C3H1-type" evidence="5">
    <location>
        <begin position="292"/>
        <end position="320"/>
    </location>
</feature>
<evidence type="ECO:0000256" key="2">
    <source>
        <dbReference type="ARBA" id="ARBA00022771"/>
    </source>
</evidence>
<dbReference type="EMBL" id="GISG01130680">
    <property type="protein sequence ID" value="MBA4642990.1"/>
    <property type="molecule type" value="Transcribed_RNA"/>
</dbReference>
<dbReference type="SMART" id="SM00356">
    <property type="entry name" value="ZnF_C3H1"/>
    <property type="match status" value="5"/>
</dbReference>
<evidence type="ECO:0000256" key="4">
    <source>
        <dbReference type="ARBA" id="ARBA00023125"/>
    </source>
</evidence>
<dbReference type="EMBL" id="GISG01130679">
    <property type="protein sequence ID" value="MBA4642989.1"/>
    <property type="molecule type" value="Transcribed_RNA"/>
</dbReference>
<feature type="compositionally biased region" description="Polar residues" evidence="6">
    <location>
        <begin position="1"/>
        <end position="19"/>
    </location>
</feature>
<evidence type="ECO:0000313" key="8">
    <source>
        <dbReference type="EMBL" id="MBA4642990.1"/>
    </source>
</evidence>
<accession>A0A7C8ZIC9</accession>
<dbReference type="Gene3D" id="6.10.250.3220">
    <property type="match status" value="1"/>
</dbReference>
<dbReference type="AlphaFoldDB" id="A0A7C8ZIC9"/>